<dbReference type="SMART" id="SM00710">
    <property type="entry name" value="PbH1"/>
    <property type="match status" value="4"/>
</dbReference>
<gene>
    <name evidence="2" type="ORF">LDC_0261</name>
</gene>
<dbReference type="InterPro" id="IPR013320">
    <property type="entry name" value="ConA-like_dom_sf"/>
</dbReference>
<dbReference type="Gene3D" id="2.60.120.200">
    <property type="match status" value="1"/>
</dbReference>
<dbReference type="SUPFAM" id="SSF51126">
    <property type="entry name" value="Pectin lyase-like"/>
    <property type="match status" value="1"/>
</dbReference>
<dbReference type="Pfam" id="PF13385">
    <property type="entry name" value="Laminin_G_3"/>
    <property type="match status" value="1"/>
</dbReference>
<dbReference type="SUPFAM" id="SSF49899">
    <property type="entry name" value="Concanavalin A-like lectins/glucanases"/>
    <property type="match status" value="1"/>
</dbReference>
<evidence type="ECO:0000313" key="2">
    <source>
        <dbReference type="EMBL" id="EFK97687.1"/>
    </source>
</evidence>
<dbReference type="Gene3D" id="2.160.20.10">
    <property type="entry name" value="Single-stranded right-handed beta-helix, Pectin lyase-like"/>
    <property type="match status" value="1"/>
</dbReference>
<accession>D9PFH9</accession>
<dbReference type="PANTHER" id="PTHR36453:SF1">
    <property type="entry name" value="RIGHT HANDED BETA HELIX DOMAIN-CONTAINING PROTEIN"/>
    <property type="match status" value="1"/>
</dbReference>
<dbReference type="PROSITE" id="PS50025">
    <property type="entry name" value="LAM_G_DOMAIN"/>
    <property type="match status" value="1"/>
</dbReference>
<reference evidence="2" key="1">
    <citation type="submission" date="2010-07" db="EMBL/GenBank/DDBJ databases">
        <authorList>
            <consortium name="CONSOLIDER consortium CSD2007-00005"/>
            <person name="Guazzaroni M.-E."/>
            <person name="Richter M."/>
            <person name="Garcia-Salamanca A."/>
            <person name="Yarza P."/>
            <person name="Ferrer M."/>
        </authorList>
    </citation>
    <scope>NUCLEOTIDE SEQUENCE</scope>
</reference>
<dbReference type="InterPro" id="IPR012334">
    <property type="entry name" value="Pectin_lyas_fold"/>
</dbReference>
<dbReference type="CDD" id="cd00110">
    <property type="entry name" value="LamG"/>
    <property type="match status" value="1"/>
</dbReference>
<dbReference type="InterPro" id="IPR011050">
    <property type="entry name" value="Pectin_lyase_fold/virulence"/>
</dbReference>
<dbReference type="AlphaFoldDB" id="D9PFH9"/>
<sequence>MIADESGEPGNPIRLTVDPSWGEGEAVISGSVKITGGWVRGAENTDIPEPAKVWYCDLDFAPRNLWMIKDKEITRIPLARMPNWKISDPEDIKSEWWYWDYPGSKYFSVFMKNEQGRELILGIDTKNLTGPKELYMGAISWTEFGWVDGTPYPSRVQGYDAEKKGIGFEGYLGSPRSRIIARNHRYYLEDKPHYLDDPDGEFWFDKKGDGGRLHVILPGGVDPNTVEIEAGKESTLIHMEEKQHINISGLSFRYSNVSWDLTELPWGVKYALKKHVHPACIRVWGGGKDIRVSNCVFNHVNAGIFMKAVKPGLNIDEITITDCEIRETDHGGITIQEGIQYGDAIGDEAGHLLDVKVLRNYIYKAGQRPMRVGSANAIDVSNGQTVEIAGNIIEKPWHAGVNVHGAKISGNVRDVPLVRVLIYQNKVIDGIRTGDDCGNIETWQGGVAYVYNNLSGNPGGFRNASWIDGKDNPNKPGSARFGMAYYLDGAFKNYYFNNIGWGLSKDPWSRVGATTMFQEIISYQNSFFNNTAYNFVKGTRRQAPQAGSNKYLGNIWDGIGDWVFWHTTPARSAAAGNEMDAGPQKNHYALETNAFTGNIFYDITGKYGSFKPSGQWHISFEESRNALKEVGSIADDLGVVAQTSPMKNPANHDFSLTNSSPAIDRGVKVFVPWSLYATVGEWSFYPAGNDPAHILDEHWYMASYYYSRNDYYTKPMFHLKGVNIGKNNYLNGPLEDWTKGALQLNGKDQYAVCSNDTICKSFSYTIKFRWDENGKTETRKVTGKDFKSPQVFDSNFLIEAYLRTEPKFSKGVIAEKMSGAGYSLEVNEKGGVTFTVTGEGKSVKLNSGVAINDGKWHHIIAEADRAAKTLTLYINGKKDKEGPGIAGNISLENKADLYVGGTPGGRYFKGTLEFLRICLGTLADAKTDIDELYAWEFDGPFLRDFTGNEPHGKRDAGALEKR</sequence>
<dbReference type="InterPro" id="IPR001791">
    <property type="entry name" value="Laminin_G"/>
</dbReference>
<feature type="domain" description="Laminin G" evidence="1">
    <location>
        <begin position="765"/>
        <end position="941"/>
    </location>
</feature>
<dbReference type="InterPro" id="IPR006626">
    <property type="entry name" value="PbH1"/>
</dbReference>
<protein>
    <submittedName>
        <fullName evidence="2">Protein containing Laminin G domain</fullName>
    </submittedName>
</protein>
<name>D9PFH9_9ZZZZ</name>
<proteinExistence type="predicted"/>
<comment type="caution">
    <text evidence="2">The sequence shown here is derived from an EMBL/GenBank/DDBJ whole genome shotgun (WGS) entry which is preliminary data.</text>
</comment>
<evidence type="ECO:0000259" key="1">
    <source>
        <dbReference type="PROSITE" id="PS50025"/>
    </source>
</evidence>
<organism evidence="2">
    <name type="scientific">sediment metagenome</name>
    <dbReference type="NCBI Taxonomy" id="749907"/>
    <lineage>
        <taxon>unclassified sequences</taxon>
        <taxon>metagenomes</taxon>
        <taxon>ecological metagenomes</taxon>
    </lineage>
</organism>
<dbReference type="PANTHER" id="PTHR36453">
    <property type="entry name" value="SECRETED PROTEIN-RELATED"/>
    <property type="match status" value="1"/>
</dbReference>
<dbReference type="SMART" id="SM00282">
    <property type="entry name" value="LamG"/>
    <property type="match status" value="1"/>
</dbReference>
<reference evidence="2" key="2">
    <citation type="journal article" date="2011" name="Microb. Ecol.">
        <title>Taxonomic and Functional Metagenomic Profiling of the Microbial Community in the Anoxic Sediment of a Sub-saline Shallow Lake (Laguna de Carrizo, Central Spain).</title>
        <authorList>
            <person name="Ferrer M."/>
            <person name="Guazzaroni M.E."/>
            <person name="Richter M."/>
            <person name="Garcia-Salamanca A."/>
            <person name="Yarza P."/>
            <person name="Suarez-Suarez A."/>
            <person name="Solano J."/>
            <person name="Alcaide M."/>
            <person name="van Dillewijn P."/>
            <person name="Molina-Henares M.A."/>
            <person name="Lopez-Cortes N."/>
            <person name="Al-Ramahi Y."/>
            <person name="Guerrero C."/>
            <person name="Acosta A."/>
            <person name="de Eugenio L.I."/>
            <person name="Martinez V."/>
            <person name="Marques S."/>
            <person name="Rojo F."/>
            <person name="Santero E."/>
            <person name="Genilloud O."/>
            <person name="Perez-Perez J."/>
            <person name="Rossello-Mora R."/>
            <person name="Ramos J.L."/>
        </authorList>
    </citation>
    <scope>NUCLEOTIDE SEQUENCE</scope>
</reference>
<dbReference type="EMBL" id="ADZX01000069">
    <property type="protein sequence ID" value="EFK97687.1"/>
    <property type="molecule type" value="Genomic_DNA"/>
</dbReference>